<dbReference type="InterPro" id="IPR005618">
    <property type="entry name" value="OMPW"/>
</dbReference>
<dbReference type="AlphaFoldDB" id="A0A494X716"/>
<dbReference type="Pfam" id="PF03922">
    <property type="entry name" value="OmpW"/>
    <property type="match status" value="1"/>
</dbReference>
<dbReference type="Proteomes" id="UP000270342">
    <property type="component" value="Unassembled WGS sequence"/>
</dbReference>
<dbReference type="RefSeq" id="WP_121091432.1">
    <property type="nucleotide sequence ID" value="NZ_RBZU01000022.1"/>
</dbReference>
<evidence type="ECO:0000313" key="4">
    <source>
        <dbReference type="Proteomes" id="UP000270342"/>
    </source>
</evidence>
<sequence>MNTSRLARVMLCIAFALGATRHASAQSAGANVVALGWFHVQTLDSSSNQTTSVPPAPIYSVLGLPTSFTSPGTSQTVSNADTVGLTITHFLTDNIAITTVAGVPPTFKVYGQGILQAPGPAGALGNVNLGSAANNPLVTSVREWSPALLFQYYLFDANARFRPFVGLGVSYNWFSSIQLNPNFQTDLNQQLGATLAAGSGHPTPTSVSAQSTPSWQPVFNAGLTYHIDDRWSVIGSVSFIPLKTDTVITVKAADGATLSQSRSTLKVNPVISFLALAYTF</sequence>
<evidence type="ECO:0000256" key="2">
    <source>
        <dbReference type="SAM" id="SignalP"/>
    </source>
</evidence>
<dbReference type="InterPro" id="IPR011250">
    <property type="entry name" value="OMP/PagP_B-barrel"/>
</dbReference>
<name>A0A494X716_9BURK</name>
<comment type="subcellular location">
    <subcellularLocation>
        <location evidence="1">Cell outer membrane</location>
    </subcellularLocation>
</comment>
<dbReference type="OrthoDB" id="9807574at2"/>
<reference evidence="3 4" key="1">
    <citation type="submission" date="2018-10" db="EMBL/GenBank/DDBJ databases">
        <title>Robbsia sp. DHC34, isolated from soil.</title>
        <authorList>
            <person name="Gao Z.-H."/>
            <person name="Qiu L.-H."/>
        </authorList>
    </citation>
    <scope>NUCLEOTIDE SEQUENCE [LARGE SCALE GENOMIC DNA]</scope>
    <source>
        <strain evidence="3 4">DHC34</strain>
    </source>
</reference>
<dbReference type="Gene3D" id="2.40.160.20">
    <property type="match status" value="1"/>
</dbReference>
<feature type="signal peptide" evidence="2">
    <location>
        <begin position="1"/>
        <end position="25"/>
    </location>
</feature>
<dbReference type="SUPFAM" id="SSF56925">
    <property type="entry name" value="OMPA-like"/>
    <property type="match status" value="1"/>
</dbReference>
<dbReference type="GO" id="GO:0009279">
    <property type="term" value="C:cell outer membrane"/>
    <property type="evidence" value="ECO:0007669"/>
    <property type="project" value="UniProtKB-SubCell"/>
</dbReference>
<dbReference type="GO" id="GO:0055085">
    <property type="term" value="P:transmembrane transport"/>
    <property type="evidence" value="ECO:0007669"/>
    <property type="project" value="TreeGrafter"/>
</dbReference>
<dbReference type="PANTHER" id="PTHR36920">
    <property type="match status" value="1"/>
</dbReference>
<organism evidence="3 4">
    <name type="scientific">Pararobbsia silviterrae</name>
    <dbReference type="NCBI Taxonomy" id="1792498"/>
    <lineage>
        <taxon>Bacteria</taxon>
        <taxon>Pseudomonadati</taxon>
        <taxon>Pseudomonadota</taxon>
        <taxon>Betaproteobacteria</taxon>
        <taxon>Burkholderiales</taxon>
        <taxon>Burkholderiaceae</taxon>
        <taxon>Pararobbsia</taxon>
    </lineage>
</organism>
<dbReference type="PANTHER" id="PTHR36920:SF1">
    <property type="entry name" value="OUTER MEMBRANE PROTEIN W"/>
    <property type="match status" value="1"/>
</dbReference>
<comment type="caution">
    <text evidence="3">The sequence shown here is derived from an EMBL/GenBank/DDBJ whole genome shotgun (WGS) entry which is preliminary data.</text>
</comment>
<evidence type="ECO:0000313" key="3">
    <source>
        <dbReference type="EMBL" id="RKP44076.1"/>
    </source>
</evidence>
<accession>A0A494X716</accession>
<proteinExistence type="predicted"/>
<dbReference type="EMBL" id="RBZU01000022">
    <property type="protein sequence ID" value="RKP44076.1"/>
    <property type="molecule type" value="Genomic_DNA"/>
</dbReference>
<gene>
    <name evidence="3" type="ORF">D7S86_28075</name>
</gene>
<feature type="chain" id="PRO_5019818742" evidence="2">
    <location>
        <begin position="26"/>
        <end position="280"/>
    </location>
</feature>
<evidence type="ECO:0000256" key="1">
    <source>
        <dbReference type="ARBA" id="ARBA00004442"/>
    </source>
</evidence>
<protein>
    <submittedName>
        <fullName evidence="3">OmpW family protein</fullName>
    </submittedName>
</protein>
<keyword evidence="4" id="KW-1185">Reference proteome</keyword>
<keyword evidence="2" id="KW-0732">Signal</keyword>